<organism evidence="2">
    <name type="scientific">Thermogemmatispora argillosa</name>
    <dbReference type="NCBI Taxonomy" id="2045280"/>
    <lineage>
        <taxon>Bacteria</taxon>
        <taxon>Bacillati</taxon>
        <taxon>Chloroflexota</taxon>
        <taxon>Ktedonobacteria</taxon>
        <taxon>Thermogemmatisporales</taxon>
        <taxon>Thermogemmatisporaceae</taxon>
        <taxon>Thermogemmatispora</taxon>
    </lineage>
</organism>
<dbReference type="Pfam" id="PF20229">
    <property type="entry name" value="ChrB_N"/>
    <property type="match status" value="1"/>
</dbReference>
<reference evidence="2" key="1">
    <citation type="submission" date="2018-12" db="EMBL/GenBank/DDBJ databases">
        <title>Novel natural products biosynthetic potential of the class Ktedonobacteria.</title>
        <authorList>
            <person name="Zheng Y."/>
            <person name="Saitou A."/>
            <person name="Wang C.M."/>
            <person name="Toyoda A."/>
            <person name="Minakuchi Y."/>
            <person name="Sekiguchi Y."/>
            <person name="Ueda K."/>
            <person name="Takano H."/>
            <person name="Sakai Y."/>
            <person name="Yokota A."/>
            <person name="Yabe S."/>
        </authorList>
    </citation>
    <scope>NUCLEOTIDE SEQUENCE</scope>
    <source>
        <strain evidence="2">A3-2</strain>
    </source>
</reference>
<name>A0A455T8Z3_9CHLR</name>
<proteinExistence type="predicted"/>
<sequence length="213" mass="24269">MSERNGMRWLQLTYKVPSEPSQKRVWVWRRLQHLGAYPLQHSVYVLPFTEEVERHFRQLAQEIREMGGEACLFALTALDPADEQRMLQTLLEARHREYDQVIQLGERFLALAASLVEAEDHSEEAQAKLGDCLEKLHGLFRAARRHDLLGSLTAAKRATAAELLASCEQIFRVLVERDYARARRLLVLYGEFSPGTAETDQPLADPSTVAGQL</sequence>
<evidence type="ECO:0000259" key="1">
    <source>
        <dbReference type="Pfam" id="PF20229"/>
    </source>
</evidence>
<evidence type="ECO:0000313" key="2">
    <source>
        <dbReference type="EMBL" id="BBH95835.1"/>
    </source>
</evidence>
<dbReference type="AlphaFoldDB" id="A0A455T8Z3"/>
<protein>
    <recommendedName>
        <fullName evidence="1">ChrB N-terminal domain-containing protein</fullName>
    </recommendedName>
</protein>
<accession>A0A455T8Z3</accession>
<feature type="domain" description="ChrB N-terminal" evidence="1">
    <location>
        <begin position="24"/>
        <end position="182"/>
    </location>
</feature>
<dbReference type="InterPro" id="IPR046858">
    <property type="entry name" value="ChrB_N"/>
</dbReference>
<dbReference type="EMBL" id="AP019377">
    <property type="protein sequence ID" value="BBH95835.1"/>
    <property type="molecule type" value="Genomic_DNA"/>
</dbReference>
<gene>
    <name evidence="2" type="ORF">KTA_40340</name>
</gene>